<comment type="caution">
    <text evidence="1">The sequence shown here is derived from an EMBL/GenBank/DDBJ whole genome shotgun (WGS) entry which is preliminary data.</text>
</comment>
<protein>
    <submittedName>
        <fullName evidence="1">Uncharacterized protein</fullName>
    </submittedName>
</protein>
<gene>
    <name evidence="1" type="ORF">LQ327_28340</name>
</gene>
<dbReference type="EMBL" id="JAJNDB010000007">
    <property type="protein sequence ID" value="MCD2197288.1"/>
    <property type="molecule type" value="Genomic_DNA"/>
</dbReference>
<accession>A0ABS8PGA5</accession>
<keyword evidence="2" id="KW-1185">Reference proteome</keyword>
<evidence type="ECO:0000313" key="1">
    <source>
        <dbReference type="EMBL" id="MCD2197288.1"/>
    </source>
</evidence>
<dbReference type="RefSeq" id="WP_230739205.1">
    <property type="nucleotide sequence ID" value="NZ_JAJNDB010000007.1"/>
</dbReference>
<organism evidence="1 2">
    <name type="scientific">Actinomycetospora endophytica</name>
    <dbReference type="NCBI Taxonomy" id="2291215"/>
    <lineage>
        <taxon>Bacteria</taxon>
        <taxon>Bacillati</taxon>
        <taxon>Actinomycetota</taxon>
        <taxon>Actinomycetes</taxon>
        <taxon>Pseudonocardiales</taxon>
        <taxon>Pseudonocardiaceae</taxon>
        <taxon>Actinomycetospora</taxon>
    </lineage>
</organism>
<name>A0ABS8PGA5_9PSEU</name>
<dbReference type="Proteomes" id="UP001199469">
    <property type="component" value="Unassembled WGS sequence"/>
</dbReference>
<proteinExistence type="predicted"/>
<evidence type="ECO:0000313" key="2">
    <source>
        <dbReference type="Proteomes" id="UP001199469"/>
    </source>
</evidence>
<reference evidence="1 2" key="1">
    <citation type="submission" date="2021-11" db="EMBL/GenBank/DDBJ databases">
        <title>Draft genome sequence of Actinomycetospora sp. SF1 isolated from the rhizosphere soil.</title>
        <authorList>
            <person name="Duangmal K."/>
            <person name="Chantavorakit T."/>
        </authorList>
    </citation>
    <scope>NUCLEOTIDE SEQUENCE [LARGE SCALE GENOMIC DNA]</scope>
    <source>
        <strain evidence="1 2">TBRC 5722</strain>
    </source>
</reference>
<sequence length="126" mass="13870">MTTYTARATRDNDRFWLVHVAELGQYTQARNVAEIETMARDLIATLRHIEPDSIDLEIDIQLPGSAREHLARVASLREQEAEARKAAAAEARAAATELKRAGLSLRDIGKLLGVSFQRAGQLTSDG</sequence>